<dbReference type="InterPro" id="IPR013767">
    <property type="entry name" value="PAS_fold"/>
</dbReference>
<dbReference type="CDD" id="cd01948">
    <property type="entry name" value="EAL"/>
    <property type="match status" value="1"/>
</dbReference>
<accession>A0A081G204</accession>
<evidence type="ECO:0000256" key="4">
    <source>
        <dbReference type="ARBA" id="ARBA00051114"/>
    </source>
</evidence>
<evidence type="ECO:0000259" key="5">
    <source>
        <dbReference type="PROSITE" id="PS50112"/>
    </source>
</evidence>
<dbReference type="InterPro" id="IPR000160">
    <property type="entry name" value="GGDEF_dom"/>
</dbReference>
<proteinExistence type="predicted"/>
<dbReference type="Gene3D" id="3.30.70.270">
    <property type="match status" value="1"/>
</dbReference>
<dbReference type="InterPro" id="IPR000014">
    <property type="entry name" value="PAS"/>
</dbReference>
<feature type="domain" description="PAS" evidence="5">
    <location>
        <begin position="153"/>
        <end position="199"/>
    </location>
</feature>
<dbReference type="Pfam" id="PF08448">
    <property type="entry name" value="PAS_4"/>
    <property type="match status" value="1"/>
</dbReference>
<dbReference type="CDD" id="cd01949">
    <property type="entry name" value="GGDEF"/>
    <property type="match status" value="1"/>
</dbReference>
<feature type="domain" description="PAC" evidence="6">
    <location>
        <begin position="469"/>
        <end position="523"/>
    </location>
</feature>
<dbReference type="PANTHER" id="PTHR44757">
    <property type="entry name" value="DIGUANYLATE CYCLASE DGCP"/>
    <property type="match status" value="1"/>
</dbReference>
<comment type="catalytic activity">
    <reaction evidence="4">
        <text>3',3'-c-di-GMP + H2O = 5'-phosphoguanylyl(3'-&gt;5')guanosine + H(+)</text>
        <dbReference type="Rhea" id="RHEA:24902"/>
        <dbReference type="ChEBI" id="CHEBI:15377"/>
        <dbReference type="ChEBI" id="CHEBI:15378"/>
        <dbReference type="ChEBI" id="CHEBI:58754"/>
        <dbReference type="ChEBI" id="CHEBI:58805"/>
        <dbReference type="EC" id="3.1.4.52"/>
    </reaction>
    <physiologicalReaction direction="left-to-right" evidence="4">
        <dbReference type="Rhea" id="RHEA:24903"/>
    </physiologicalReaction>
</comment>
<dbReference type="GO" id="GO:0071732">
    <property type="term" value="P:cellular response to nitric oxide"/>
    <property type="evidence" value="ECO:0007669"/>
    <property type="project" value="UniProtKB-ARBA"/>
</dbReference>
<dbReference type="InterPro" id="IPR013656">
    <property type="entry name" value="PAS_4"/>
</dbReference>
<dbReference type="InterPro" id="IPR035919">
    <property type="entry name" value="EAL_sf"/>
</dbReference>
<dbReference type="InterPro" id="IPR052155">
    <property type="entry name" value="Biofilm_reg_signaling"/>
</dbReference>
<dbReference type="PROSITE" id="PS50883">
    <property type="entry name" value="EAL"/>
    <property type="match status" value="1"/>
</dbReference>
<evidence type="ECO:0000256" key="3">
    <source>
        <dbReference type="ARBA" id="ARBA00022636"/>
    </source>
</evidence>
<dbReference type="InterPro" id="IPR000700">
    <property type="entry name" value="PAS-assoc_C"/>
</dbReference>
<feature type="domain" description="GGDEF" evidence="8">
    <location>
        <begin position="555"/>
        <end position="688"/>
    </location>
</feature>
<dbReference type="Pfam" id="PF00990">
    <property type="entry name" value="GGDEF"/>
    <property type="match status" value="1"/>
</dbReference>
<dbReference type="GO" id="GO:0071111">
    <property type="term" value="F:cyclic-guanylate-specific phosphodiesterase activity"/>
    <property type="evidence" value="ECO:0007669"/>
    <property type="project" value="UniProtKB-EC"/>
</dbReference>
<dbReference type="Pfam" id="PF00989">
    <property type="entry name" value="PAS"/>
    <property type="match status" value="2"/>
</dbReference>
<evidence type="ECO:0000259" key="8">
    <source>
        <dbReference type="PROSITE" id="PS50887"/>
    </source>
</evidence>
<dbReference type="SUPFAM" id="SSF55073">
    <property type="entry name" value="Nucleotide cyclase"/>
    <property type="match status" value="1"/>
</dbReference>
<dbReference type="AlphaFoldDB" id="A0A081G204"/>
<dbReference type="eggNOG" id="COG5001">
    <property type="taxonomic scope" value="Bacteria"/>
</dbReference>
<evidence type="ECO:0000256" key="1">
    <source>
        <dbReference type="ARBA" id="ARBA00001946"/>
    </source>
</evidence>
<dbReference type="InterPro" id="IPR012226">
    <property type="entry name" value="Diguanyl_cyclase/Pdiesterase"/>
</dbReference>
<sequence>MLSTDNPFRRQAERSLEPLVLTQRGEFVYLNPAALELLGAACAEQLIGTPMLDRVHHADQARLQSRVSRLTAEGESAPSFDRWLDLTGNLLPVETRIIPWTHEGAHAELFYVRNLRDRCAQGCEIFKLNEELERRVTSRTRALADTEVKLKYSLKLNESILEASASAILVYQHTGQCILANTAAERMTGGSRKQLLAQNFTQLESWFRSGLLDAATRVLSAHTSETLERQYTTSFNVTLWAEIHLSSFDIDGQRHLLLMMQDNTDKRLAEEKLARREQAFRTLTHNLPDTVLRMDRQGELLYANPAMQRLLPQPVSDQQVRNLEQTMNGGSFALLKEQARRIAKTAKATEMDMVFAAPDGHRRHFAMRIVPEPDADGLPGSVLAVGRDLTELKRAEEELRLAASVFHASAEGVMITDASGRIISTNPAFTEITGYGAAEALGRKPSMLKSEHQKADFYREMWDALLTEGQWQGELWNRRKGGQAFLEWLTINRIDDSLGNPVRYVAVFHDITELRRKDEHIEHLAFHDALTGLPNRELLLERLGHALAQSHRENKRLSVTFIDLDRFKGINDALGHDMGDNLLQQVGDRIRRCLRTTDTVARVGGDEFLVLMENLTSARDCATKAQQLLDEIARPIALPGYRLEITASMGMAFFPEDSNQPLELMKRADMAMYAAKEAGGNTYRFFRQEMLERTTRRLTLEMDLRRAISNNELELHYQPKIDLASNTVTGVEALLRWRHPTRGMQAPGEFIPLAEENALICDIGAWVIGEACRQTAIWRAQGLDLKVAINISARQLETGDLYQQLCALAHQRGIPPSSLELELTESALMKNPEGVTGLLNQFRQAGVRIAVDDFGTGYSSLAYLRRLPIDILKIDRSFVLDAIADEDDAQIIKTILALGQSLKLAVVAEGVESESQAALLKASGCDQAQGYLYAKPLPGDDIEAWLTQHTHSVTS</sequence>
<dbReference type="NCBIfam" id="TIGR00229">
    <property type="entry name" value="sensory_box"/>
    <property type="match status" value="4"/>
</dbReference>
<feature type="domain" description="EAL" evidence="7">
    <location>
        <begin position="697"/>
        <end position="950"/>
    </location>
</feature>
<dbReference type="PROSITE" id="PS50113">
    <property type="entry name" value="PAC"/>
    <property type="match status" value="2"/>
</dbReference>
<evidence type="ECO:0000313" key="10">
    <source>
        <dbReference type="Proteomes" id="UP000028252"/>
    </source>
</evidence>
<protein>
    <recommendedName>
        <fullName evidence="2">cyclic-guanylate-specific phosphodiesterase</fullName>
        <ecNumber evidence="2">3.1.4.52</ecNumber>
    </recommendedName>
</protein>
<keyword evidence="3" id="KW-0973">c-di-GMP</keyword>
<dbReference type="Pfam" id="PF00563">
    <property type="entry name" value="EAL"/>
    <property type="match status" value="1"/>
</dbReference>
<dbReference type="SMART" id="SM00091">
    <property type="entry name" value="PAS"/>
    <property type="match status" value="4"/>
</dbReference>
<feature type="domain" description="PAC" evidence="6">
    <location>
        <begin position="347"/>
        <end position="401"/>
    </location>
</feature>
<name>A0A081G204_9GAMM</name>
<feature type="domain" description="PAS" evidence="5">
    <location>
        <begin position="276"/>
        <end position="311"/>
    </location>
</feature>
<dbReference type="RefSeq" id="WP_051692563.1">
    <property type="nucleotide sequence ID" value="NZ_JMQN01000015.1"/>
</dbReference>
<dbReference type="Proteomes" id="UP000028252">
    <property type="component" value="Unassembled WGS sequence"/>
</dbReference>
<evidence type="ECO:0000313" key="9">
    <source>
        <dbReference type="EMBL" id="KEA64809.1"/>
    </source>
</evidence>
<dbReference type="FunFam" id="3.30.70.270:FF:000001">
    <property type="entry name" value="Diguanylate cyclase domain protein"/>
    <property type="match status" value="1"/>
</dbReference>
<dbReference type="InterPro" id="IPR043128">
    <property type="entry name" value="Rev_trsase/Diguanyl_cyclase"/>
</dbReference>
<dbReference type="Gene3D" id="3.20.20.450">
    <property type="entry name" value="EAL domain"/>
    <property type="match status" value="1"/>
</dbReference>
<dbReference type="PROSITE" id="PS50887">
    <property type="entry name" value="GGDEF"/>
    <property type="match status" value="1"/>
</dbReference>
<evidence type="ECO:0000259" key="7">
    <source>
        <dbReference type="PROSITE" id="PS50883"/>
    </source>
</evidence>
<feature type="domain" description="PAS" evidence="5">
    <location>
        <begin position="19"/>
        <end position="74"/>
    </location>
</feature>
<dbReference type="PATRIC" id="fig|1232683.4.peg.1252"/>
<dbReference type="SMART" id="SM00052">
    <property type="entry name" value="EAL"/>
    <property type="match status" value="1"/>
</dbReference>
<evidence type="ECO:0000259" key="6">
    <source>
        <dbReference type="PROSITE" id="PS50113"/>
    </source>
</evidence>
<dbReference type="STRING" id="1232683.ADIMK_1262"/>
<organism evidence="9 10">
    <name type="scientific">Marinobacterium lacunae</name>
    <dbReference type="NCBI Taxonomy" id="1232683"/>
    <lineage>
        <taxon>Bacteria</taxon>
        <taxon>Pseudomonadati</taxon>
        <taxon>Pseudomonadota</taxon>
        <taxon>Gammaproteobacteria</taxon>
        <taxon>Oceanospirillales</taxon>
        <taxon>Oceanospirillaceae</taxon>
        <taxon>Marinobacterium</taxon>
    </lineage>
</organism>
<evidence type="ECO:0000256" key="2">
    <source>
        <dbReference type="ARBA" id="ARBA00012282"/>
    </source>
</evidence>
<dbReference type="InterPro" id="IPR001610">
    <property type="entry name" value="PAC"/>
</dbReference>
<dbReference type="CDD" id="cd00130">
    <property type="entry name" value="PAS"/>
    <property type="match status" value="4"/>
</dbReference>
<dbReference type="OrthoDB" id="6168558at2"/>
<dbReference type="PROSITE" id="PS50112">
    <property type="entry name" value="PAS"/>
    <property type="match status" value="4"/>
</dbReference>
<reference evidence="9 10" key="1">
    <citation type="submission" date="2014-04" db="EMBL/GenBank/DDBJ databases">
        <title>Marinobacterium kochiensis sp. nov., isolated from sediment sample collected from Kochi backwaters in Kerala, India.</title>
        <authorList>
            <person name="Singh A."/>
            <person name="Pinnaka A.K."/>
        </authorList>
    </citation>
    <scope>NUCLEOTIDE SEQUENCE [LARGE SCALE GENOMIC DNA]</scope>
    <source>
        <strain evidence="9 10">AK27</strain>
    </source>
</reference>
<keyword evidence="10" id="KW-1185">Reference proteome</keyword>
<dbReference type="SUPFAM" id="SSF55785">
    <property type="entry name" value="PYP-like sensor domain (PAS domain)"/>
    <property type="match status" value="4"/>
</dbReference>
<dbReference type="PANTHER" id="PTHR44757:SF2">
    <property type="entry name" value="BIOFILM ARCHITECTURE MAINTENANCE PROTEIN MBAA"/>
    <property type="match status" value="1"/>
</dbReference>
<comment type="cofactor">
    <cofactor evidence="1">
        <name>Mg(2+)</name>
        <dbReference type="ChEBI" id="CHEBI:18420"/>
    </cofactor>
</comment>
<dbReference type="Pfam" id="PF13426">
    <property type="entry name" value="PAS_9"/>
    <property type="match status" value="1"/>
</dbReference>
<dbReference type="EMBL" id="JMQN01000015">
    <property type="protein sequence ID" value="KEA64809.1"/>
    <property type="molecule type" value="Genomic_DNA"/>
</dbReference>
<dbReference type="SUPFAM" id="SSF141868">
    <property type="entry name" value="EAL domain-like"/>
    <property type="match status" value="1"/>
</dbReference>
<dbReference type="InterPro" id="IPR001633">
    <property type="entry name" value="EAL_dom"/>
</dbReference>
<dbReference type="EC" id="3.1.4.52" evidence="2"/>
<dbReference type="InterPro" id="IPR029787">
    <property type="entry name" value="Nucleotide_cyclase"/>
</dbReference>
<dbReference type="Gene3D" id="3.30.450.20">
    <property type="entry name" value="PAS domain"/>
    <property type="match status" value="4"/>
</dbReference>
<dbReference type="InterPro" id="IPR035965">
    <property type="entry name" value="PAS-like_dom_sf"/>
</dbReference>
<comment type="caution">
    <text evidence="9">The sequence shown here is derived from an EMBL/GenBank/DDBJ whole genome shotgun (WGS) entry which is preliminary data.</text>
</comment>
<dbReference type="FunFam" id="3.20.20.450:FF:000001">
    <property type="entry name" value="Cyclic di-GMP phosphodiesterase yahA"/>
    <property type="match status" value="1"/>
</dbReference>
<dbReference type="SMART" id="SM00086">
    <property type="entry name" value="PAC"/>
    <property type="match status" value="2"/>
</dbReference>
<dbReference type="NCBIfam" id="TIGR00254">
    <property type="entry name" value="GGDEF"/>
    <property type="match status" value="1"/>
</dbReference>
<dbReference type="SMART" id="SM00267">
    <property type="entry name" value="GGDEF"/>
    <property type="match status" value="1"/>
</dbReference>
<gene>
    <name evidence="9" type="ORF">ADIMK_1262</name>
</gene>
<dbReference type="PIRSF" id="PIRSF005925">
    <property type="entry name" value="Dos"/>
    <property type="match status" value="1"/>
</dbReference>
<dbReference type="GO" id="GO:0006355">
    <property type="term" value="P:regulation of DNA-templated transcription"/>
    <property type="evidence" value="ECO:0007669"/>
    <property type="project" value="InterPro"/>
</dbReference>
<feature type="domain" description="PAS" evidence="5">
    <location>
        <begin position="395"/>
        <end position="443"/>
    </location>
</feature>